<name>A0A4Q5J4I7_9ACTN</name>
<reference evidence="4 5" key="1">
    <citation type="submission" date="2019-01" db="EMBL/GenBank/DDBJ databases">
        <title>Nocardioides guangzhouensis sp. nov., an actinobacterium isolated from soil.</title>
        <authorList>
            <person name="Fu Y."/>
            <person name="Cai Y."/>
            <person name="Lin Z."/>
            <person name="Chen P."/>
        </authorList>
    </citation>
    <scope>NUCLEOTIDE SEQUENCE [LARGE SCALE GENOMIC DNA]</scope>
    <source>
        <strain evidence="4 5">NBRC 105384</strain>
    </source>
</reference>
<dbReference type="OrthoDB" id="8878585at2"/>
<feature type="domain" description="Glycosyltransferase subfamily 4-like N-terminal" evidence="3">
    <location>
        <begin position="14"/>
        <end position="182"/>
    </location>
</feature>
<dbReference type="GO" id="GO:0016757">
    <property type="term" value="F:glycosyltransferase activity"/>
    <property type="evidence" value="ECO:0007669"/>
    <property type="project" value="UniProtKB-KW"/>
</dbReference>
<proteinExistence type="predicted"/>
<evidence type="ECO:0000313" key="5">
    <source>
        <dbReference type="Proteomes" id="UP000291189"/>
    </source>
</evidence>
<gene>
    <name evidence="4" type="ORF">ETU37_05805</name>
</gene>
<comment type="caution">
    <text evidence="4">The sequence shown here is derived from an EMBL/GenBank/DDBJ whole genome shotgun (WGS) entry which is preliminary data.</text>
</comment>
<evidence type="ECO:0000259" key="3">
    <source>
        <dbReference type="Pfam" id="PF13579"/>
    </source>
</evidence>
<evidence type="ECO:0000256" key="1">
    <source>
        <dbReference type="ARBA" id="ARBA00022676"/>
    </source>
</evidence>
<sequence>MRVRWVLEDAARLGGVESVTRTLVDGLRARGHDAAALSWFPEPAPFAGGRPVRWLTAKVRRARAHGAAAASMADELHRQLLDTPELVVLLDPGSMPVAKHLRGAPRWGIHMHWSPDLVLRPWLHLAGEGVPPVLRRVVSWRMRQVARRNRRILNRAPFVVTLTQSHTRALHELGPKVREVPNPADLAVSPLREPSATLRVVYLGRISYEKGPDLFVKAAAHLKDHPDLSWVMGGAGPMDGLLRDCANEIGAHIEFHGWVREARALLESADVFVLPSRTEAVPLVLAEALAAGCLVVAADAGTGVRDVLLEGRLGRIVPVDDVVALAAAIADAAADRRSGLRPDAAALRELVQRHDPLRVLGLWESTVAAVAGSPAPPRNDCLQAE</sequence>
<dbReference type="AlphaFoldDB" id="A0A4Q5J4I7"/>
<protein>
    <submittedName>
        <fullName evidence="4">Glycosyltransferase</fullName>
    </submittedName>
</protein>
<evidence type="ECO:0000256" key="2">
    <source>
        <dbReference type="ARBA" id="ARBA00022679"/>
    </source>
</evidence>
<keyword evidence="1" id="KW-0328">Glycosyltransferase</keyword>
<keyword evidence="5" id="KW-1185">Reference proteome</keyword>
<dbReference type="CDD" id="cd03801">
    <property type="entry name" value="GT4_PimA-like"/>
    <property type="match status" value="1"/>
</dbReference>
<organism evidence="4 5">
    <name type="scientific">Nocardioides iriomotensis</name>
    <dbReference type="NCBI Taxonomy" id="715784"/>
    <lineage>
        <taxon>Bacteria</taxon>
        <taxon>Bacillati</taxon>
        <taxon>Actinomycetota</taxon>
        <taxon>Actinomycetes</taxon>
        <taxon>Propionibacteriales</taxon>
        <taxon>Nocardioidaceae</taxon>
        <taxon>Nocardioides</taxon>
    </lineage>
</organism>
<dbReference type="PANTHER" id="PTHR12526">
    <property type="entry name" value="GLYCOSYLTRANSFERASE"/>
    <property type="match status" value="1"/>
</dbReference>
<dbReference type="Gene3D" id="3.40.50.2000">
    <property type="entry name" value="Glycogen Phosphorylase B"/>
    <property type="match status" value="2"/>
</dbReference>
<keyword evidence="2 4" id="KW-0808">Transferase</keyword>
<dbReference type="InterPro" id="IPR028098">
    <property type="entry name" value="Glyco_trans_4-like_N"/>
</dbReference>
<dbReference type="SUPFAM" id="SSF53756">
    <property type="entry name" value="UDP-Glycosyltransferase/glycogen phosphorylase"/>
    <property type="match status" value="1"/>
</dbReference>
<dbReference type="EMBL" id="SDPU01000018">
    <property type="protein sequence ID" value="RYU13353.1"/>
    <property type="molecule type" value="Genomic_DNA"/>
</dbReference>
<evidence type="ECO:0000313" key="4">
    <source>
        <dbReference type="EMBL" id="RYU13353.1"/>
    </source>
</evidence>
<dbReference type="Pfam" id="PF13579">
    <property type="entry name" value="Glyco_trans_4_4"/>
    <property type="match status" value="1"/>
</dbReference>
<dbReference type="PANTHER" id="PTHR12526:SF510">
    <property type="entry name" value="D-INOSITOL 3-PHOSPHATE GLYCOSYLTRANSFERASE"/>
    <property type="match status" value="1"/>
</dbReference>
<dbReference type="Pfam" id="PF13692">
    <property type="entry name" value="Glyco_trans_1_4"/>
    <property type="match status" value="1"/>
</dbReference>
<dbReference type="Proteomes" id="UP000291189">
    <property type="component" value="Unassembled WGS sequence"/>
</dbReference>
<accession>A0A4Q5J4I7</accession>